<evidence type="ECO:0000256" key="1">
    <source>
        <dbReference type="SAM" id="MobiDB-lite"/>
    </source>
</evidence>
<evidence type="ECO:0000259" key="3">
    <source>
        <dbReference type="PROSITE" id="PS50878"/>
    </source>
</evidence>
<dbReference type="Pfam" id="PF00078">
    <property type="entry name" value="RVT_1"/>
    <property type="match status" value="1"/>
</dbReference>
<sequence length="329" mass="37137">MNADLTRPFSSDEVQQTLDQMHPPKSPGPDGMSPIFFPKFWHIVVYKLASKAIVNRLKLLLGSNISESQLAFVPSRLIIDNVMVAHEFNQFPAHKYWGSSQQISLKLNISTTYDQVEWIFLERVLTRLGFHAKFVTLIMHCVSSVSFLFLLNGVIFGSLKSKSGLRQGDPLSPYLFSLCAEDFSNLIQQEERCGNLQGVSICRNDPKISHFLFAGDTLIFCQATREVVQCVRTILHLLEATSGLRMNMSKLAVVFSKNTPLLVRTELLAGLGVPMVLKHDKYLGFPSVFGHSKRAVFDSIKDHIWRKINSWSAKKLSQASRMVMFKSVL</sequence>
<dbReference type="PROSITE" id="PS50878">
    <property type="entry name" value="RT_POL"/>
    <property type="match status" value="1"/>
</dbReference>
<keyword evidence="2" id="KW-0812">Transmembrane</keyword>
<reference evidence="4" key="1">
    <citation type="submission" date="2020-06" db="EMBL/GenBank/DDBJ databases">
        <authorList>
            <person name="Li T."/>
            <person name="Hu X."/>
            <person name="Zhang T."/>
            <person name="Song X."/>
            <person name="Zhang H."/>
            <person name="Dai N."/>
            <person name="Sheng W."/>
            <person name="Hou X."/>
            <person name="Wei L."/>
        </authorList>
    </citation>
    <scope>NUCLEOTIDE SEQUENCE</scope>
    <source>
        <strain evidence="4">KEN1</strain>
        <tissue evidence="4">Leaf</tissue>
    </source>
</reference>
<dbReference type="PANTHER" id="PTHR46890:SF48">
    <property type="entry name" value="RNA-DIRECTED DNA POLYMERASE"/>
    <property type="match status" value="1"/>
</dbReference>
<dbReference type="AlphaFoldDB" id="A0AAW2WIZ8"/>
<keyword evidence="2" id="KW-1133">Transmembrane helix</keyword>
<organism evidence="4">
    <name type="scientific">Sesamum latifolium</name>
    <dbReference type="NCBI Taxonomy" id="2727402"/>
    <lineage>
        <taxon>Eukaryota</taxon>
        <taxon>Viridiplantae</taxon>
        <taxon>Streptophyta</taxon>
        <taxon>Embryophyta</taxon>
        <taxon>Tracheophyta</taxon>
        <taxon>Spermatophyta</taxon>
        <taxon>Magnoliopsida</taxon>
        <taxon>eudicotyledons</taxon>
        <taxon>Gunneridae</taxon>
        <taxon>Pentapetalae</taxon>
        <taxon>asterids</taxon>
        <taxon>lamiids</taxon>
        <taxon>Lamiales</taxon>
        <taxon>Pedaliaceae</taxon>
        <taxon>Sesamum</taxon>
    </lineage>
</organism>
<dbReference type="CDD" id="cd01650">
    <property type="entry name" value="RT_nLTR_like"/>
    <property type="match status" value="1"/>
</dbReference>
<feature type="compositionally biased region" description="Polar residues" evidence="1">
    <location>
        <begin position="8"/>
        <end position="19"/>
    </location>
</feature>
<dbReference type="EMBL" id="JACGWN010000008">
    <property type="protein sequence ID" value="KAL0439961.1"/>
    <property type="molecule type" value="Genomic_DNA"/>
</dbReference>
<feature type="domain" description="Reverse transcriptase" evidence="3">
    <location>
        <begin position="1"/>
        <end position="275"/>
    </location>
</feature>
<keyword evidence="2" id="KW-0472">Membrane</keyword>
<proteinExistence type="predicted"/>
<evidence type="ECO:0000313" key="4">
    <source>
        <dbReference type="EMBL" id="KAL0439961.1"/>
    </source>
</evidence>
<feature type="region of interest" description="Disordered" evidence="1">
    <location>
        <begin position="1"/>
        <end position="26"/>
    </location>
</feature>
<dbReference type="InterPro" id="IPR000477">
    <property type="entry name" value="RT_dom"/>
</dbReference>
<dbReference type="PANTHER" id="PTHR46890">
    <property type="entry name" value="NON-LTR RETROLELEMENT REVERSE TRANSCRIPTASE-LIKE PROTEIN-RELATED"/>
    <property type="match status" value="1"/>
</dbReference>
<protein>
    <submittedName>
        <fullName evidence="4">Mitochondrial protein</fullName>
    </submittedName>
</protein>
<feature type="transmembrane region" description="Helical" evidence="2">
    <location>
        <begin position="134"/>
        <end position="156"/>
    </location>
</feature>
<dbReference type="InterPro" id="IPR043502">
    <property type="entry name" value="DNA/RNA_pol_sf"/>
</dbReference>
<comment type="caution">
    <text evidence="4">The sequence shown here is derived from an EMBL/GenBank/DDBJ whole genome shotgun (WGS) entry which is preliminary data.</text>
</comment>
<gene>
    <name evidence="4" type="ORF">Slati_2479100</name>
</gene>
<name>A0AAW2WIZ8_9LAMI</name>
<accession>A0AAW2WIZ8</accession>
<dbReference type="SUPFAM" id="SSF56672">
    <property type="entry name" value="DNA/RNA polymerases"/>
    <property type="match status" value="1"/>
</dbReference>
<dbReference type="InterPro" id="IPR052343">
    <property type="entry name" value="Retrotransposon-Effector_Assoc"/>
</dbReference>
<reference evidence="4" key="2">
    <citation type="journal article" date="2024" name="Plant">
        <title>Genomic evolution and insights into agronomic trait innovations of Sesamum species.</title>
        <authorList>
            <person name="Miao H."/>
            <person name="Wang L."/>
            <person name="Qu L."/>
            <person name="Liu H."/>
            <person name="Sun Y."/>
            <person name="Le M."/>
            <person name="Wang Q."/>
            <person name="Wei S."/>
            <person name="Zheng Y."/>
            <person name="Lin W."/>
            <person name="Duan Y."/>
            <person name="Cao H."/>
            <person name="Xiong S."/>
            <person name="Wang X."/>
            <person name="Wei L."/>
            <person name="Li C."/>
            <person name="Ma Q."/>
            <person name="Ju M."/>
            <person name="Zhao R."/>
            <person name="Li G."/>
            <person name="Mu C."/>
            <person name="Tian Q."/>
            <person name="Mei H."/>
            <person name="Zhang T."/>
            <person name="Gao T."/>
            <person name="Zhang H."/>
        </authorList>
    </citation>
    <scope>NUCLEOTIDE SEQUENCE</scope>
    <source>
        <strain evidence="4">KEN1</strain>
    </source>
</reference>
<evidence type="ECO:0000256" key="2">
    <source>
        <dbReference type="SAM" id="Phobius"/>
    </source>
</evidence>